<protein>
    <submittedName>
        <fullName evidence="1">Uncharacterized protein</fullName>
    </submittedName>
</protein>
<evidence type="ECO:0000313" key="2">
    <source>
        <dbReference type="Proteomes" id="UP001519460"/>
    </source>
</evidence>
<dbReference type="EMBL" id="JACVVK020000294">
    <property type="protein sequence ID" value="KAK7479860.1"/>
    <property type="molecule type" value="Genomic_DNA"/>
</dbReference>
<proteinExistence type="predicted"/>
<sequence length="140" mass="15429">MVLHCKQQQMSQITSPPLQLSTFRVAPQIVSVADTLWDIVCDRATRGQVSSEASFSSCAWQSASSCLMTVARIKPRRGGLGNQGHLRVFRQQRIGADQTLSQIIPTSFNILHRSLEREELRADKSAGFLSEPAEGAESET</sequence>
<organism evidence="1 2">
    <name type="scientific">Batillaria attramentaria</name>
    <dbReference type="NCBI Taxonomy" id="370345"/>
    <lineage>
        <taxon>Eukaryota</taxon>
        <taxon>Metazoa</taxon>
        <taxon>Spiralia</taxon>
        <taxon>Lophotrochozoa</taxon>
        <taxon>Mollusca</taxon>
        <taxon>Gastropoda</taxon>
        <taxon>Caenogastropoda</taxon>
        <taxon>Sorbeoconcha</taxon>
        <taxon>Cerithioidea</taxon>
        <taxon>Batillariidae</taxon>
        <taxon>Batillaria</taxon>
    </lineage>
</organism>
<dbReference type="Proteomes" id="UP001519460">
    <property type="component" value="Unassembled WGS sequence"/>
</dbReference>
<accession>A0ABD0JZ65</accession>
<gene>
    <name evidence="1" type="ORF">BaRGS_00028940</name>
</gene>
<dbReference type="AlphaFoldDB" id="A0ABD0JZ65"/>
<comment type="caution">
    <text evidence="1">The sequence shown here is derived from an EMBL/GenBank/DDBJ whole genome shotgun (WGS) entry which is preliminary data.</text>
</comment>
<name>A0ABD0JZ65_9CAEN</name>
<keyword evidence="2" id="KW-1185">Reference proteome</keyword>
<reference evidence="1 2" key="1">
    <citation type="journal article" date="2023" name="Sci. Data">
        <title>Genome assembly of the Korean intertidal mud-creeper Batillaria attramentaria.</title>
        <authorList>
            <person name="Patra A.K."/>
            <person name="Ho P.T."/>
            <person name="Jun S."/>
            <person name="Lee S.J."/>
            <person name="Kim Y."/>
            <person name="Won Y.J."/>
        </authorList>
    </citation>
    <scope>NUCLEOTIDE SEQUENCE [LARGE SCALE GENOMIC DNA]</scope>
    <source>
        <strain evidence="1">Wonlab-2016</strain>
    </source>
</reference>
<evidence type="ECO:0000313" key="1">
    <source>
        <dbReference type="EMBL" id="KAK7479860.1"/>
    </source>
</evidence>